<keyword evidence="4 7" id="KW-0547">Nucleotide-binding</keyword>
<evidence type="ECO:0000256" key="1">
    <source>
        <dbReference type="ARBA" id="ARBA00012513"/>
    </source>
</evidence>
<evidence type="ECO:0000256" key="7">
    <source>
        <dbReference type="PROSITE-ProRule" id="PRU10141"/>
    </source>
</evidence>
<keyword evidence="6 7" id="KW-0067">ATP-binding</keyword>
<dbReference type="Gene3D" id="1.10.510.10">
    <property type="entry name" value="Transferase(Phosphotransferase) domain 1"/>
    <property type="match status" value="1"/>
</dbReference>
<dbReference type="PROSITE" id="PS00107">
    <property type="entry name" value="PROTEIN_KINASE_ATP"/>
    <property type="match status" value="1"/>
</dbReference>
<evidence type="ECO:0000313" key="10">
    <source>
        <dbReference type="EMBL" id="MBS2553398.1"/>
    </source>
</evidence>
<accession>A0ABS5L4X3</accession>
<protein>
    <recommendedName>
        <fullName evidence="1">non-specific serine/threonine protein kinase</fullName>
        <ecNumber evidence="1">2.7.11.1</ecNumber>
    </recommendedName>
</protein>
<dbReference type="PANTHER" id="PTHR43289:SF6">
    <property type="entry name" value="SERINE_THREONINE-PROTEIN KINASE NEKL-3"/>
    <property type="match status" value="1"/>
</dbReference>
<keyword evidence="11" id="KW-1185">Reference proteome</keyword>
<evidence type="ECO:0000256" key="4">
    <source>
        <dbReference type="ARBA" id="ARBA00022741"/>
    </source>
</evidence>
<dbReference type="InterPro" id="IPR000719">
    <property type="entry name" value="Prot_kinase_dom"/>
</dbReference>
<sequence>MTDKSQPGRLVGGRYRLVDRLGAGGMGRVWRAHDQTLGIDVAIKEVSLPFMLSEEQLAERLRRAEREARNTARLRDQPGIVTVHDVVIDDDAPWIVMQLVSGMSLDEHLREHGPLSVANTAKVADTMLRALDAAHAAGIIHRDVKPANVLLAEDGRVLLTDFGIARYENDTSLTMTGAVVGSAEYLAPERARAEEAGPASDLFSLGVTLYQAVEGVSPFRRDSPTATMTAVLFEQPAPPKNAERLTALLAGLLAKNPAQRPTVQAALAMLNGTAPTGASPAVTIASIPTPPTPFIPPTRALTDQASAQGSPSYPPNPTPYLANPTLGPPPRNGNGLKIALGVLAVVAISALATFGVTQLMHSSKSPQAGPGTSTSTTSGTGPTTATTPTAPAVSGNVPNSDGSQNPTTSATTSSGPPSPAGAKAGCTQAIADVSAFNKSNPAGTNDKDIEIQADHDLATKLNADAAMATDPTVQSAIQNLAGSWDTFATDYSNGDTLGMSQTIPQTTKDFTALNSACNS</sequence>
<dbReference type="RefSeq" id="WP_212019893.1">
    <property type="nucleotide sequence ID" value="NZ_JAAFYZ010000251.1"/>
</dbReference>
<keyword evidence="3" id="KW-0808">Transferase</keyword>
<dbReference type="GO" id="GO:0004674">
    <property type="term" value="F:protein serine/threonine kinase activity"/>
    <property type="evidence" value="ECO:0007669"/>
    <property type="project" value="UniProtKB-KW"/>
</dbReference>
<name>A0ABS5L4X3_9ACTN</name>
<feature type="compositionally biased region" description="Polar residues" evidence="8">
    <location>
        <begin position="301"/>
        <end position="311"/>
    </location>
</feature>
<dbReference type="Pfam" id="PF00069">
    <property type="entry name" value="Pkinase"/>
    <property type="match status" value="1"/>
</dbReference>
<feature type="compositionally biased region" description="Low complexity" evidence="8">
    <location>
        <begin position="406"/>
        <end position="425"/>
    </location>
</feature>
<evidence type="ECO:0000313" key="11">
    <source>
        <dbReference type="Proteomes" id="UP000730482"/>
    </source>
</evidence>
<proteinExistence type="predicted"/>
<keyword evidence="2 10" id="KW-0723">Serine/threonine-protein kinase</keyword>
<evidence type="ECO:0000256" key="3">
    <source>
        <dbReference type="ARBA" id="ARBA00022679"/>
    </source>
</evidence>
<feature type="region of interest" description="Disordered" evidence="8">
    <location>
        <begin position="361"/>
        <end position="425"/>
    </location>
</feature>
<feature type="domain" description="Protein kinase" evidence="9">
    <location>
        <begin position="15"/>
        <end position="282"/>
    </location>
</feature>
<dbReference type="InterPro" id="IPR017441">
    <property type="entry name" value="Protein_kinase_ATP_BS"/>
</dbReference>
<dbReference type="InterPro" id="IPR011009">
    <property type="entry name" value="Kinase-like_dom_sf"/>
</dbReference>
<dbReference type="PROSITE" id="PS00108">
    <property type="entry name" value="PROTEIN_KINASE_ST"/>
    <property type="match status" value="1"/>
</dbReference>
<dbReference type="EMBL" id="JAAFYZ010000251">
    <property type="protein sequence ID" value="MBS2553398.1"/>
    <property type="molecule type" value="Genomic_DNA"/>
</dbReference>
<evidence type="ECO:0000259" key="9">
    <source>
        <dbReference type="PROSITE" id="PS50011"/>
    </source>
</evidence>
<evidence type="ECO:0000256" key="5">
    <source>
        <dbReference type="ARBA" id="ARBA00022777"/>
    </source>
</evidence>
<evidence type="ECO:0000256" key="2">
    <source>
        <dbReference type="ARBA" id="ARBA00022527"/>
    </source>
</evidence>
<dbReference type="Gene3D" id="3.30.200.20">
    <property type="entry name" value="Phosphorylase Kinase, domain 1"/>
    <property type="match status" value="1"/>
</dbReference>
<evidence type="ECO:0000256" key="6">
    <source>
        <dbReference type="ARBA" id="ARBA00022840"/>
    </source>
</evidence>
<dbReference type="EC" id="2.7.11.1" evidence="1"/>
<reference evidence="10 11" key="1">
    <citation type="submission" date="2020-02" db="EMBL/GenBank/DDBJ databases">
        <title>Acidophilic actinobacteria isolated from forest soil.</title>
        <authorList>
            <person name="Golinska P."/>
        </authorList>
    </citation>
    <scope>NUCLEOTIDE SEQUENCE [LARGE SCALE GENOMIC DNA]</scope>
    <source>
        <strain evidence="10 11">NL8</strain>
    </source>
</reference>
<feature type="compositionally biased region" description="Low complexity" evidence="8">
    <location>
        <begin position="368"/>
        <end position="392"/>
    </location>
</feature>
<dbReference type="PANTHER" id="PTHR43289">
    <property type="entry name" value="MITOGEN-ACTIVATED PROTEIN KINASE KINASE KINASE 20-RELATED"/>
    <property type="match status" value="1"/>
</dbReference>
<feature type="binding site" evidence="7">
    <location>
        <position position="44"/>
    </location>
    <ligand>
        <name>ATP</name>
        <dbReference type="ChEBI" id="CHEBI:30616"/>
    </ligand>
</feature>
<dbReference type="CDD" id="cd14014">
    <property type="entry name" value="STKc_PknB_like"/>
    <property type="match status" value="1"/>
</dbReference>
<dbReference type="PROSITE" id="PS50011">
    <property type="entry name" value="PROTEIN_KINASE_DOM"/>
    <property type="match status" value="1"/>
</dbReference>
<dbReference type="SMART" id="SM00220">
    <property type="entry name" value="S_TKc"/>
    <property type="match status" value="1"/>
</dbReference>
<keyword evidence="5 10" id="KW-0418">Kinase</keyword>
<comment type="caution">
    <text evidence="10">The sequence shown here is derived from an EMBL/GenBank/DDBJ whole genome shotgun (WGS) entry which is preliminary data.</text>
</comment>
<gene>
    <name evidence="10" type="ORF">KGQ19_41745</name>
</gene>
<organism evidence="10 11">
    <name type="scientific">Catenulispora pinistramenti</name>
    <dbReference type="NCBI Taxonomy" id="2705254"/>
    <lineage>
        <taxon>Bacteria</taxon>
        <taxon>Bacillati</taxon>
        <taxon>Actinomycetota</taxon>
        <taxon>Actinomycetes</taxon>
        <taxon>Catenulisporales</taxon>
        <taxon>Catenulisporaceae</taxon>
        <taxon>Catenulispora</taxon>
    </lineage>
</organism>
<feature type="region of interest" description="Disordered" evidence="8">
    <location>
        <begin position="282"/>
        <end position="328"/>
    </location>
</feature>
<feature type="compositionally biased region" description="Polar residues" evidence="8">
    <location>
        <begin position="396"/>
        <end position="405"/>
    </location>
</feature>
<dbReference type="Proteomes" id="UP000730482">
    <property type="component" value="Unassembled WGS sequence"/>
</dbReference>
<dbReference type="InterPro" id="IPR008271">
    <property type="entry name" value="Ser/Thr_kinase_AS"/>
</dbReference>
<evidence type="ECO:0000256" key="8">
    <source>
        <dbReference type="SAM" id="MobiDB-lite"/>
    </source>
</evidence>
<dbReference type="SUPFAM" id="SSF56112">
    <property type="entry name" value="Protein kinase-like (PK-like)"/>
    <property type="match status" value="1"/>
</dbReference>